<evidence type="ECO:0000256" key="1">
    <source>
        <dbReference type="ARBA" id="ARBA00004177"/>
    </source>
</evidence>
<keyword evidence="9" id="KW-1185">Reference proteome</keyword>
<evidence type="ECO:0000313" key="8">
    <source>
        <dbReference type="EMBL" id="RPA87517.1"/>
    </source>
</evidence>
<dbReference type="Gene3D" id="1.10.287.1060">
    <property type="entry name" value="ESAT-6-like"/>
    <property type="match status" value="1"/>
</dbReference>
<dbReference type="GO" id="GO:0032511">
    <property type="term" value="P:late endosome to vacuole transport via multivesicular body sorting pathway"/>
    <property type="evidence" value="ECO:0007669"/>
    <property type="project" value="TreeGrafter"/>
</dbReference>
<evidence type="ECO:0000256" key="7">
    <source>
        <dbReference type="SAM" id="MobiDB-lite"/>
    </source>
</evidence>
<keyword evidence="3" id="KW-0967">Endosome</keyword>
<name>A0A3N4IQ12_ASCIM</name>
<proteinExistence type="inferred from homology"/>
<dbReference type="GO" id="GO:0009898">
    <property type="term" value="C:cytoplasmic side of plasma membrane"/>
    <property type="evidence" value="ECO:0007669"/>
    <property type="project" value="TreeGrafter"/>
</dbReference>
<evidence type="ECO:0000256" key="5">
    <source>
        <dbReference type="ARBA" id="ARBA00042586"/>
    </source>
</evidence>
<dbReference type="EMBL" id="ML119646">
    <property type="protein sequence ID" value="RPA87517.1"/>
    <property type="molecule type" value="Genomic_DNA"/>
</dbReference>
<comment type="similarity">
    <text evidence="2">Belongs to the SNF7 family.</text>
</comment>
<keyword evidence="6" id="KW-0175">Coiled coil</keyword>
<dbReference type="Gene3D" id="6.10.250.1710">
    <property type="match status" value="1"/>
</dbReference>
<accession>A0A3N4IQ12</accession>
<sequence>MFSLNWFGGGNKDKQRDAAKKAIIDLREQLSMLQKREKHLEGQVAEQEAIARKYATTNVTIAKAALKRKKLHETSLISLQGQVVTLEQQIHSIESANINAETLRVMKDAGKAMQSIHSGMKIDDVETTMEQIQDQHMLAAEISEALSRGVATDAIDEGELEEELEAMQQESLDQKLLGAETAPSQPVRAPGKSTISLLPQHILTITPAAPVKAQPQKTAEEEEEEELRRLQAEMAA</sequence>
<evidence type="ECO:0000256" key="3">
    <source>
        <dbReference type="ARBA" id="ARBA00022753"/>
    </source>
</evidence>
<reference evidence="8 9" key="1">
    <citation type="journal article" date="2018" name="Nat. Ecol. Evol.">
        <title>Pezizomycetes genomes reveal the molecular basis of ectomycorrhizal truffle lifestyle.</title>
        <authorList>
            <person name="Murat C."/>
            <person name="Payen T."/>
            <person name="Noel B."/>
            <person name="Kuo A."/>
            <person name="Morin E."/>
            <person name="Chen J."/>
            <person name="Kohler A."/>
            <person name="Krizsan K."/>
            <person name="Balestrini R."/>
            <person name="Da Silva C."/>
            <person name="Montanini B."/>
            <person name="Hainaut M."/>
            <person name="Levati E."/>
            <person name="Barry K.W."/>
            <person name="Belfiori B."/>
            <person name="Cichocki N."/>
            <person name="Clum A."/>
            <person name="Dockter R.B."/>
            <person name="Fauchery L."/>
            <person name="Guy J."/>
            <person name="Iotti M."/>
            <person name="Le Tacon F."/>
            <person name="Lindquist E.A."/>
            <person name="Lipzen A."/>
            <person name="Malagnac F."/>
            <person name="Mello A."/>
            <person name="Molinier V."/>
            <person name="Miyauchi S."/>
            <person name="Poulain J."/>
            <person name="Riccioni C."/>
            <person name="Rubini A."/>
            <person name="Sitrit Y."/>
            <person name="Splivallo R."/>
            <person name="Traeger S."/>
            <person name="Wang M."/>
            <person name="Zifcakova L."/>
            <person name="Wipf D."/>
            <person name="Zambonelli A."/>
            <person name="Paolocci F."/>
            <person name="Nowrousian M."/>
            <person name="Ottonello S."/>
            <person name="Baldrian P."/>
            <person name="Spatafora J.W."/>
            <person name="Henrissat B."/>
            <person name="Nagy L.G."/>
            <person name="Aury J.M."/>
            <person name="Wincker P."/>
            <person name="Grigoriev I.V."/>
            <person name="Bonfante P."/>
            <person name="Martin F.M."/>
        </authorList>
    </citation>
    <scope>NUCLEOTIDE SEQUENCE [LARGE SCALE GENOMIC DNA]</scope>
    <source>
        <strain evidence="8 9">RN42</strain>
    </source>
</reference>
<feature type="compositionally biased region" description="Basic and acidic residues" evidence="7">
    <location>
        <begin position="226"/>
        <end position="236"/>
    </location>
</feature>
<dbReference type="Proteomes" id="UP000275078">
    <property type="component" value="Unassembled WGS sequence"/>
</dbReference>
<dbReference type="GO" id="GO:0006900">
    <property type="term" value="P:vesicle budding from membrane"/>
    <property type="evidence" value="ECO:0007669"/>
    <property type="project" value="TreeGrafter"/>
</dbReference>
<dbReference type="OrthoDB" id="5592979at2759"/>
<dbReference type="InterPro" id="IPR005024">
    <property type="entry name" value="Snf7_fam"/>
</dbReference>
<dbReference type="AlphaFoldDB" id="A0A3N4IQ12"/>
<evidence type="ECO:0000256" key="4">
    <source>
        <dbReference type="ARBA" id="ARBA00040017"/>
    </source>
</evidence>
<feature type="coiled-coil region" evidence="6">
    <location>
        <begin position="16"/>
        <end position="43"/>
    </location>
</feature>
<protein>
    <recommendedName>
        <fullName evidence="4">Vacuolar-sorting protein SNF7</fullName>
    </recommendedName>
    <alternativeName>
        <fullName evidence="5">Vacuolar protein-sorting-associated protein 32</fullName>
    </alternativeName>
</protein>
<dbReference type="STRING" id="1160509.A0A3N4IQ12"/>
<gene>
    <name evidence="8" type="ORF">BJ508DRAFT_371838</name>
</gene>
<dbReference type="Pfam" id="PF03357">
    <property type="entry name" value="Snf7"/>
    <property type="match status" value="1"/>
</dbReference>
<dbReference type="GO" id="GO:0005771">
    <property type="term" value="C:multivesicular body"/>
    <property type="evidence" value="ECO:0007669"/>
    <property type="project" value="TreeGrafter"/>
</dbReference>
<dbReference type="GO" id="GO:0000815">
    <property type="term" value="C:ESCRT III complex"/>
    <property type="evidence" value="ECO:0007669"/>
    <property type="project" value="TreeGrafter"/>
</dbReference>
<evidence type="ECO:0000256" key="2">
    <source>
        <dbReference type="ARBA" id="ARBA00006190"/>
    </source>
</evidence>
<evidence type="ECO:0000256" key="6">
    <source>
        <dbReference type="SAM" id="Coils"/>
    </source>
</evidence>
<comment type="subcellular location">
    <subcellularLocation>
        <location evidence="1">Endosome</location>
    </subcellularLocation>
</comment>
<feature type="region of interest" description="Disordered" evidence="7">
    <location>
        <begin position="206"/>
        <end position="236"/>
    </location>
</feature>
<evidence type="ECO:0000313" key="9">
    <source>
        <dbReference type="Proteomes" id="UP000275078"/>
    </source>
</evidence>
<dbReference type="PANTHER" id="PTHR22761">
    <property type="entry name" value="CHARGED MULTIVESICULAR BODY PROTEIN"/>
    <property type="match status" value="1"/>
</dbReference>
<organism evidence="8 9">
    <name type="scientific">Ascobolus immersus RN42</name>
    <dbReference type="NCBI Taxonomy" id="1160509"/>
    <lineage>
        <taxon>Eukaryota</taxon>
        <taxon>Fungi</taxon>
        <taxon>Dikarya</taxon>
        <taxon>Ascomycota</taxon>
        <taxon>Pezizomycotina</taxon>
        <taxon>Pezizomycetes</taxon>
        <taxon>Pezizales</taxon>
        <taxon>Ascobolaceae</taxon>
        <taxon>Ascobolus</taxon>
    </lineage>
</organism>
<dbReference type="PANTHER" id="PTHR22761:SF10">
    <property type="entry name" value="GH13992P"/>
    <property type="match status" value="1"/>
</dbReference>